<feature type="transmembrane region" description="Helical" evidence="1">
    <location>
        <begin position="93"/>
        <end position="118"/>
    </location>
</feature>
<protein>
    <submittedName>
        <fullName evidence="2">Uncharacterized protein</fullName>
    </submittedName>
</protein>
<reference evidence="2" key="1">
    <citation type="submission" date="2020-11" db="EMBL/GenBank/DDBJ databases">
        <authorList>
            <consortium name="DOE Joint Genome Institute"/>
            <person name="Ahrendt S."/>
            <person name="Riley R."/>
            <person name="Andreopoulos W."/>
            <person name="Labutti K."/>
            <person name="Pangilinan J."/>
            <person name="Ruiz-Duenas F.J."/>
            <person name="Barrasa J.M."/>
            <person name="Sanchez-Garcia M."/>
            <person name="Camarero S."/>
            <person name="Miyauchi S."/>
            <person name="Serrano A."/>
            <person name="Linde D."/>
            <person name="Babiker R."/>
            <person name="Drula E."/>
            <person name="Ayuso-Fernandez I."/>
            <person name="Pacheco R."/>
            <person name="Padilla G."/>
            <person name="Ferreira P."/>
            <person name="Barriuso J."/>
            <person name="Kellner H."/>
            <person name="Castanera R."/>
            <person name="Alfaro M."/>
            <person name="Ramirez L."/>
            <person name="Pisabarro A.G."/>
            <person name="Kuo A."/>
            <person name="Tritt A."/>
            <person name="Lipzen A."/>
            <person name="He G."/>
            <person name="Yan M."/>
            <person name="Ng V."/>
            <person name="Cullen D."/>
            <person name="Martin F."/>
            <person name="Rosso M.-N."/>
            <person name="Henrissat B."/>
            <person name="Hibbett D."/>
            <person name="Martinez A.T."/>
            <person name="Grigoriev I.V."/>
        </authorList>
    </citation>
    <scope>NUCLEOTIDE SEQUENCE</scope>
    <source>
        <strain evidence="2">CIRM-BRFM 674</strain>
    </source>
</reference>
<gene>
    <name evidence="2" type="ORF">BDN70DRAFT_803794</name>
</gene>
<accession>A0A9P6CV19</accession>
<dbReference type="AlphaFoldDB" id="A0A9P6CV19"/>
<feature type="transmembrane region" description="Helical" evidence="1">
    <location>
        <begin position="292"/>
        <end position="314"/>
    </location>
</feature>
<evidence type="ECO:0000313" key="3">
    <source>
        <dbReference type="Proteomes" id="UP000807469"/>
    </source>
</evidence>
<keyword evidence="1" id="KW-1133">Transmembrane helix</keyword>
<evidence type="ECO:0000256" key="1">
    <source>
        <dbReference type="SAM" id="Phobius"/>
    </source>
</evidence>
<feature type="transmembrane region" description="Helical" evidence="1">
    <location>
        <begin position="205"/>
        <end position="229"/>
    </location>
</feature>
<feature type="transmembrane region" description="Helical" evidence="1">
    <location>
        <begin position="59"/>
        <end position="81"/>
    </location>
</feature>
<comment type="caution">
    <text evidence="2">The sequence shown here is derived from an EMBL/GenBank/DDBJ whole genome shotgun (WGS) entry which is preliminary data.</text>
</comment>
<keyword evidence="1" id="KW-0472">Membrane</keyword>
<feature type="transmembrane region" description="Helical" evidence="1">
    <location>
        <begin position="139"/>
        <end position="160"/>
    </location>
</feature>
<keyword evidence="1" id="KW-0812">Transmembrane</keyword>
<name>A0A9P6CV19_9AGAR</name>
<feature type="transmembrane region" description="Helical" evidence="1">
    <location>
        <begin position="166"/>
        <end position="184"/>
    </location>
</feature>
<organism evidence="2 3">
    <name type="scientific">Pholiota conissans</name>
    <dbReference type="NCBI Taxonomy" id="109636"/>
    <lineage>
        <taxon>Eukaryota</taxon>
        <taxon>Fungi</taxon>
        <taxon>Dikarya</taxon>
        <taxon>Basidiomycota</taxon>
        <taxon>Agaricomycotina</taxon>
        <taxon>Agaricomycetes</taxon>
        <taxon>Agaricomycetidae</taxon>
        <taxon>Agaricales</taxon>
        <taxon>Agaricineae</taxon>
        <taxon>Strophariaceae</taxon>
        <taxon>Pholiota</taxon>
    </lineage>
</organism>
<dbReference type="Proteomes" id="UP000807469">
    <property type="component" value="Unassembled WGS sequence"/>
</dbReference>
<feature type="transmembrane region" description="Helical" evidence="1">
    <location>
        <begin position="267"/>
        <end position="285"/>
    </location>
</feature>
<keyword evidence="3" id="KW-1185">Reference proteome</keyword>
<proteinExistence type="predicted"/>
<dbReference type="EMBL" id="MU155181">
    <property type="protein sequence ID" value="KAF9481236.1"/>
    <property type="molecule type" value="Genomic_DNA"/>
</dbReference>
<dbReference type="OrthoDB" id="72269at2759"/>
<sequence>MGDAIDLLCRADNPASQKYHRAYTSIPTIDNADPGPCVVVAFFHLLLDVPQASPLPNRFLGYLLGNGLPFVLVPMVEAYRYKGKQHWLLSWPTFWLLMTQVATMGFVLPVYFLLALMTRGQGGGCSEDDKYTVSGEKKVEALTFGLAIGAGLPSLAMIYLNDAFATWIWQFYPILVVSLRYVYLHFRSKNTNTNSAISQHKTPKILRVLYLTCFLVASLTHGFFVWPLIRRGKFRSMYDLLVPLPVSALDTMVHPSILVHNFLKWDYALSAASTLIAMLWSAGSVEQVGYMILWYALAIPVLGPGAACMGVLVWQNLM</sequence>
<evidence type="ECO:0000313" key="2">
    <source>
        <dbReference type="EMBL" id="KAF9481236.1"/>
    </source>
</evidence>